<dbReference type="PANTHER" id="PTHR21197:SF0">
    <property type="entry name" value="UDP-GALACTOPYRANOSE MUTASE"/>
    <property type="match status" value="1"/>
</dbReference>
<dbReference type="PANTHER" id="PTHR21197">
    <property type="entry name" value="UDP-GALACTOPYRANOSE MUTASE"/>
    <property type="match status" value="1"/>
</dbReference>
<evidence type="ECO:0000259" key="1">
    <source>
        <dbReference type="Pfam" id="PF01593"/>
    </source>
</evidence>
<protein>
    <submittedName>
        <fullName evidence="3">Amino_oxidase domain-containing protein</fullName>
    </submittedName>
</protein>
<feature type="domain" description="Amine oxidase" evidence="1">
    <location>
        <begin position="42"/>
        <end position="293"/>
    </location>
</feature>
<dbReference type="GO" id="GO:0016491">
    <property type="term" value="F:oxidoreductase activity"/>
    <property type="evidence" value="ECO:0007669"/>
    <property type="project" value="InterPro"/>
</dbReference>
<dbReference type="GO" id="GO:0005829">
    <property type="term" value="C:cytosol"/>
    <property type="evidence" value="ECO:0007669"/>
    <property type="project" value="TreeGrafter"/>
</dbReference>
<keyword evidence="2" id="KW-1185">Reference proteome</keyword>
<dbReference type="WBParaSite" id="PTRK_0001183700.1">
    <property type="protein sequence ID" value="PTRK_0001183700.1"/>
    <property type="gene ID" value="PTRK_0001183700"/>
</dbReference>
<proteinExistence type="predicted"/>
<dbReference type="STRING" id="131310.A0A0N4ZTL0"/>
<dbReference type="AlphaFoldDB" id="A0A0N4ZTL0"/>
<dbReference type="InterPro" id="IPR036188">
    <property type="entry name" value="FAD/NAD-bd_sf"/>
</dbReference>
<dbReference type="Pfam" id="PF01593">
    <property type="entry name" value="Amino_oxidase"/>
    <property type="match status" value="1"/>
</dbReference>
<dbReference type="GO" id="GO:0008767">
    <property type="term" value="F:UDP-galactopyranose mutase activity"/>
    <property type="evidence" value="ECO:0007669"/>
    <property type="project" value="TreeGrafter"/>
</dbReference>
<reference evidence="3" key="1">
    <citation type="submission" date="2017-02" db="UniProtKB">
        <authorList>
            <consortium name="WormBaseParasite"/>
        </authorList>
    </citation>
    <scope>IDENTIFICATION</scope>
</reference>
<dbReference type="SUPFAM" id="SSF51971">
    <property type="entry name" value="Nucleotide-binding domain"/>
    <property type="match status" value="1"/>
</dbReference>
<dbReference type="Proteomes" id="UP000038045">
    <property type="component" value="Unplaced"/>
</dbReference>
<evidence type="ECO:0000313" key="2">
    <source>
        <dbReference type="Proteomes" id="UP000038045"/>
    </source>
</evidence>
<dbReference type="InterPro" id="IPR002937">
    <property type="entry name" value="Amino_oxidase"/>
</dbReference>
<sequence>MSKPTKKFVICGAGPTAFGALHRLHTILSNDTLRNELPFIPSIVIIERENTVGGLARSIIDENGFIFDLGVHVISGSKYPLFMDVMQEAIEEWNIVLRNVKADFHHIIKRDKRTDSYISYPVQENILYFPDDIKNKCIKELKFLENNENISVNFEDFIENHFGKTLKEIFFKPYNEKVWTLKLNEMSNEWVSGRVPKVEINKLKNPLNENLDNKYENMTTFRYPSGCKGVGEIWKKISEKYPEEYFKLSSEVTEIDPLLKTINIMNTNTKKKLKIEYDYFISTMPITFLGKLTNLAPSINLKHSKVILVGFGLTVPQNKFSKSHSWLYFSNPEIIFYRATLISNFSIDLTPDYTKYWSVLCEIGLKADEEDDEKWITEKTFRDLKICGIVEDCNKIMSKFYMALQHGYPIPTLERNEELKRAHVFFEKHNIYSRGRFGAWKYESSNQDAAFTQGCEVIDKIIYGIDESLI</sequence>
<name>A0A0N4ZTL0_PARTI</name>
<dbReference type="Gene3D" id="3.50.50.60">
    <property type="entry name" value="FAD/NAD(P)-binding domain"/>
    <property type="match status" value="1"/>
</dbReference>
<dbReference type="GO" id="GO:0050660">
    <property type="term" value="F:flavin adenine dinucleotide binding"/>
    <property type="evidence" value="ECO:0007669"/>
    <property type="project" value="TreeGrafter"/>
</dbReference>
<evidence type="ECO:0000313" key="3">
    <source>
        <dbReference type="WBParaSite" id="PTRK_0001183700.1"/>
    </source>
</evidence>
<organism evidence="2 3">
    <name type="scientific">Parastrongyloides trichosuri</name>
    <name type="common">Possum-specific nematode worm</name>
    <dbReference type="NCBI Taxonomy" id="131310"/>
    <lineage>
        <taxon>Eukaryota</taxon>
        <taxon>Metazoa</taxon>
        <taxon>Ecdysozoa</taxon>
        <taxon>Nematoda</taxon>
        <taxon>Chromadorea</taxon>
        <taxon>Rhabditida</taxon>
        <taxon>Tylenchina</taxon>
        <taxon>Panagrolaimomorpha</taxon>
        <taxon>Strongyloidoidea</taxon>
        <taxon>Strongyloididae</taxon>
        <taxon>Parastrongyloides</taxon>
    </lineage>
</organism>
<accession>A0A0N4ZTL0</accession>